<evidence type="ECO:0000313" key="2">
    <source>
        <dbReference type="WBParaSite" id="nRc.2.0.1.t31535-RA"/>
    </source>
</evidence>
<sequence>MEVNSLYIGTGARVDISSSVNFKKSVICVAVPIKLAVAVGAGRADTMLTAAALLCSGQKSAYPKALHPRALHLSLKGAIKEFFGDEHVQQGHSRQRRLVSGDTFNPNVINLMRAIHGNAGSVSHWRWSRMANLYVGETEKLRNSMSRCVNLLFSLTAA</sequence>
<reference evidence="2" key="1">
    <citation type="submission" date="2022-11" db="UniProtKB">
        <authorList>
            <consortium name="WormBaseParasite"/>
        </authorList>
    </citation>
    <scope>IDENTIFICATION</scope>
</reference>
<dbReference type="Proteomes" id="UP000887565">
    <property type="component" value="Unplaced"/>
</dbReference>
<keyword evidence="1" id="KW-1185">Reference proteome</keyword>
<proteinExistence type="predicted"/>
<name>A0A915K000_ROMCU</name>
<organism evidence="1 2">
    <name type="scientific">Romanomermis culicivorax</name>
    <name type="common">Nematode worm</name>
    <dbReference type="NCBI Taxonomy" id="13658"/>
    <lineage>
        <taxon>Eukaryota</taxon>
        <taxon>Metazoa</taxon>
        <taxon>Ecdysozoa</taxon>
        <taxon>Nematoda</taxon>
        <taxon>Enoplea</taxon>
        <taxon>Dorylaimia</taxon>
        <taxon>Mermithida</taxon>
        <taxon>Mermithoidea</taxon>
        <taxon>Mermithidae</taxon>
        <taxon>Romanomermis</taxon>
    </lineage>
</organism>
<dbReference type="WBParaSite" id="nRc.2.0.1.t31535-RA">
    <property type="protein sequence ID" value="nRc.2.0.1.t31535-RA"/>
    <property type="gene ID" value="nRc.2.0.1.g31535"/>
</dbReference>
<protein>
    <submittedName>
        <fullName evidence="2">Uncharacterized protein</fullName>
    </submittedName>
</protein>
<accession>A0A915K000</accession>
<dbReference type="AlphaFoldDB" id="A0A915K000"/>
<evidence type="ECO:0000313" key="1">
    <source>
        <dbReference type="Proteomes" id="UP000887565"/>
    </source>
</evidence>